<evidence type="ECO:0000313" key="2">
    <source>
        <dbReference type="Proteomes" id="UP000831113"/>
    </source>
</evidence>
<accession>A0ABY4D0B1</accession>
<reference evidence="1 2" key="1">
    <citation type="submission" date="2022-03" db="EMBL/GenBank/DDBJ databases">
        <title>Hymenobactersp. isolated from the air.</title>
        <authorList>
            <person name="Won M."/>
            <person name="Kwon S.-W."/>
        </authorList>
    </citation>
    <scope>NUCLEOTIDE SEQUENCE [LARGE SCALE GENOMIC DNA]</scope>
    <source>
        <strain evidence="1 2">KACC 21982</strain>
    </source>
</reference>
<dbReference type="RefSeq" id="WP_243800136.1">
    <property type="nucleotide sequence ID" value="NZ_CP094669.1"/>
</dbReference>
<dbReference type="Gene3D" id="3.40.1580.10">
    <property type="entry name" value="SMI1/KNR4-like"/>
    <property type="match status" value="1"/>
</dbReference>
<protein>
    <submittedName>
        <fullName evidence="1">SMI1/KNR4 family protein</fullName>
    </submittedName>
</protein>
<name>A0ABY4D0B1_9BACT</name>
<evidence type="ECO:0000313" key="1">
    <source>
        <dbReference type="EMBL" id="UOG75772.1"/>
    </source>
</evidence>
<dbReference type="EMBL" id="CP094669">
    <property type="protein sequence ID" value="UOG75772.1"/>
    <property type="molecule type" value="Genomic_DNA"/>
</dbReference>
<dbReference type="InterPro" id="IPR037883">
    <property type="entry name" value="Knr4/Smi1-like_sf"/>
</dbReference>
<dbReference type="Proteomes" id="UP000831113">
    <property type="component" value="Chromosome"/>
</dbReference>
<dbReference type="SUPFAM" id="SSF160631">
    <property type="entry name" value="SMI1/KNR4-like"/>
    <property type="match status" value="1"/>
</dbReference>
<organism evidence="1 2">
    <name type="scientific">Hymenobacter tibetensis</name>
    <dbReference type="NCBI Taxonomy" id="497967"/>
    <lineage>
        <taxon>Bacteria</taxon>
        <taxon>Pseudomonadati</taxon>
        <taxon>Bacteroidota</taxon>
        <taxon>Cytophagia</taxon>
        <taxon>Cytophagales</taxon>
        <taxon>Hymenobacteraceae</taxon>
        <taxon>Hymenobacter</taxon>
    </lineage>
</organism>
<sequence>MNSFKHLQKQPSFVYGDAAYLLQYRFTDGEGFPPSYLDFALQVGWGRLCNLFLVYIPALEHADSWPVQSARIKGFMDIFYQEMEYDPFLLEPDGYPGIESALVPFGMSENGEYLAWDSSQRNAANEFPIYVVAARMGGIRYGASNLYDFLAKCTNDQEVKSVLGAGYSKLEPVFEPLRLA</sequence>
<proteinExistence type="predicted"/>
<gene>
    <name evidence="1" type="ORF">MTX78_04050</name>
</gene>
<keyword evidence="2" id="KW-1185">Reference proteome</keyword>